<gene>
    <name evidence="1" type="ORF">AVDCRST_MAG47-1529</name>
</gene>
<reference evidence="1" key="1">
    <citation type="submission" date="2020-02" db="EMBL/GenBank/DDBJ databases">
        <authorList>
            <person name="Meier V. D."/>
        </authorList>
    </citation>
    <scope>NUCLEOTIDE SEQUENCE</scope>
    <source>
        <strain evidence="1">AVDCRST_MAG47</strain>
    </source>
</reference>
<name>A0A6J4N6P9_9ACTN</name>
<dbReference type="Gene3D" id="3.40.960.10">
    <property type="entry name" value="VSR Endonuclease"/>
    <property type="match status" value="1"/>
</dbReference>
<dbReference type="EMBL" id="CADCUK010000109">
    <property type="protein sequence ID" value="CAA9374592.1"/>
    <property type="molecule type" value="Genomic_DNA"/>
</dbReference>
<sequence length="304" mass="34101">MPLDIMRPFTRAEGKAAGISDRQLRGPDFQPLLGGVYLSSRVRDLSRSRATAAVMVHPRDAVATHFSSARVVGAPVPDHPLEHVTVARAEDRRQRHGIRCHVAALSASDIAVVDGLRISEPHRLFVEMAPLLTLVELVVLGDWLVRHGHLTTTSLVEYCARTTARHAAAAATAASYVRSRVDSPMETRLRMLLVLAGLPEPSVNLRLVLHEGTAKVRLDLSYPTVKVAVEYDGRQHVEVVQQWQGDLDRREELDDGDWRIIVVTSRGIYREPEKTLLRVWRALHKRRFRPLAPPTDGWRVHFGH</sequence>
<evidence type="ECO:0008006" key="2">
    <source>
        <dbReference type="Google" id="ProtNLM"/>
    </source>
</evidence>
<dbReference type="AlphaFoldDB" id="A0A6J4N6P9"/>
<dbReference type="InterPro" id="IPR011335">
    <property type="entry name" value="Restrct_endonuc-II-like"/>
</dbReference>
<organism evidence="1">
    <name type="scientific">uncultured Nocardioidaceae bacterium</name>
    <dbReference type="NCBI Taxonomy" id="253824"/>
    <lineage>
        <taxon>Bacteria</taxon>
        <taxon>Bacillati</taxon>
        <taxon>Actinomycetota</taxon>
        <taxon>Actinomycetes</taxon>
        <taxon>Propionibacteriales</taxon>
        <taxon>Nocardioidaceae</taxon>
        <taxon>environmental samples</taxon>
    </lineage>
</organism>
<accession>A0A6J4N6P9</accession>
<dbReference type="SUPFAM" id="SSF52980">
    <property type="entry name" value="Restriction endonuclease-like"/>
    <property type="match status" value="1"/>
</dbReference>
<proteinExistence type="predicted"/>
<evidence type="ECO:0000313" key="1">
    <source>
        <dbReference type="EMBL" id="CAA9374592.1"/>
    </source>
</evidence>
<protein>
    <recommendedName>
        <fullName evidence="2">DUF559 domain-containing protein</fullName>
    </recommendedName>
</protein>